<comment type="caution">
    <text evidence="2">The sequence shown here is derived from an EMBL/GenBank/DDBJ whole genome shotgun (WGS) entry which is preliminary data.</text>
</comment>
<feature type="compositionally biased region" description="Acidic residues" evidence="1">
    <location>
        <begin position="47"/>
        <end position="68"/>
    </location>
</feature>
<dbReference type="EMBL" id="CAJNNV010002925">
    <property type="protein sequence ID" value="CAE8588070.1"/>
    <property type="molecule type" value="Genomic_DNA"/>
</dbReference>
<evidence type="ECO:0000313" key="2">
    <source>
        <dbReference type="EMBL" id="CAE8588070.1"/>
    </source>
</evidence>
<evidence type="ECO:0000256" key="1">
    <source>
        <dbReference type="SAM" id="MobiDB-lite"/>
    </source>
</evidence>
<protein>
    <submittedName>
        <fullName evidence="2">Uncharacterized protein</fullName>
    </submittedName>
</protein>
<accession>A0A813DM86</accession>
<evidence type="ECO:0000313" key="3">
    <source>
        <dbReference type="Proteomes" id="UP000654075"/>
    </source>
</evidence>
<dbReference type="AlphaFoldDB" id="A0A813DM86"/>
<sequence>MPPRPAKAEGRGPSANKASPTSKSKASPRRPKKKKTIHKAPLTPPLEPEEPPEEEEEELPLEEEEEPEPPPAWLLLAASKLDTVHPSPYVNHRRAAAEELRDWAEEVREH</sequence>
<name>A0A813DM86_POLGL</name>
<feature type="non-terminal residue" evidence="2">
    <location>
        <position position="110"/>
    </location>
</feature>
<keyword evidence="3" id="KW-1185">Reference proteome</keyword>
<reference evidence="2" key="1">
    <citation type="submission" date="2021-02" db="EMBL/GenBank/DDBJ databases">
        <authorList>
            <person name="Dougan E. K."/>
            <person name="Rhodes N."/>
            <person name="Thang M."/>
            <person name="Chan C."/>
        </authorList>
    </citation>
    <scope>NUCLEOTIDE SEQUENCE</scope>
</reference>
<proteinExistence type="predicted"/>
<feature type="compositionally biased region" description="Basic residues" evidence="1">
    <location>
        <begin position="26"/>
        <end position="38"/>
    </location>
</feature>
<feature type="compositionally biased region" description="Basic and acidic residues" evidence="1">
    <location>
        <begin position="1"/>
        <end position="10"/>
    </location>
</feature>
<gene>
    <name evidence="2" type="ORF">PGLA1383_LOCUS6884</name>
</gene>
<dbReference type="Proteomes" id="UP000654075">
    <property type="component" value="Unassembled WGS sequence"/>
</dbReference>
<organism evidence="2 3">
    <name type="scientific">Polarella glacialis</name>
    <name type="common">Dinoflagellate</name>
    <dbReference type="NCBI Taxonomy" id="89957"/>
    <lineage>
        <taxon>Eukaryota</taxon>
        <taxon>Sar</taxon>
        <taxon>Alveolata</taxon>
        <taxon>Dinophyceae</taxon>
        <taxon>Suessiales</taxon>
        <taxon>Suessiaceae</taxon>
        <taxon>Polarella</taxon>
    </lineage>
</organism>
<feature type="region of interest" description="Disordered" evidence="1">
    <location>
        <begin position="1"/>
        <end position="72"/>
    </location>
</feature>